<name>A0ABY8F8R9_9HYPH</name>
<dbReference type="PANTHER" id="PTHR35813">
    <property type="entry name" value="INNER MEMBRANE PROTEIN YBAN"/>
    <property type="match status" value="1"/>
</dbReference>
<gene>
    <name evidence="2" type="ORF">K1718_11230</name>
</gene>
<keyword evidence="1" id="KW-0812">Transmembrane</keyword>
<keyword evidence="1" id="KW-0472">Membrane</keyword>
<dbReference type="Pfam" id="PF04304">
    <property type="entry name" value="DUF454"/>
    <property type="match status" value="1"/>
</dbReference>
<accession>A0ABY8F8R9</accession>
<evidence type="ECO:0000313" key="3">
    <source>
        <dbReference type="Proteomes" id="UP001209803"/>
    </source>
</evidence>
<organism evidence="2 3">
    <name type="scientific">Roseibium porphyridii</name>
    <dbReference type="NCBI Taxonomy" id="2866279"/>
    <lineage>
        <taxon>Bacteria</taxon>
        <taxon>Pseudomonadati</taxon>
        <taxon>Pseudomonadota</taxon>
        <taxon>Alphaproteobacteria</taxon>
        <taxon>Hyphomicrobiales</taxon>
        <taxon>Stappiaceae</taxon>
        <taxon>Roseibium</taxon>
    </lineage>
</organism>
<dbReference type="EMBL" id="CP120863">
    <property type="protein sequence ID" value="WFE91902.1"/>
    <property type="molecule type" value="Genomic_DNA"/>
</dbReference>
<protein>
    <submittedName>
        <fullName evidence="2">YbaN family protein</fullName>
    </submittedName>
</protein>
<reference evidence="2 3" key="1">
    <citation type="submission" date="2023-03" db="EMBL/GenBank/DDBJ databases">
        <title>Roseibium porphyridii sp. nov. and Roseibium rhodosorbium sp. nov. isolated from marine algae, Porphyridium cruentum and Rhodosorus marinus, respectively.</title>
        <authorList>
            <person name="Lee M.W."/>
            <person name="Choi B.J."/>
            <person name="Lee J.K."/>
            <person name="Choi D.G."/>
            <person name="Baek J.H."/>
            <person name="Bayburt H."/>
            <person name="Kim J.M."/>
            <person name="Han D.M."/>
            <person name="Kim K.H."/>
            <person name="Jeon C.O."/>
        </authorList>
    </citation>
    <scope>NUCLEOTIDE SEQUENCE [LARGE SCALE GENOMIC DNA]</scope>
    <source>
        <strain evidence="2 3">KMA01</strain>
    </source>
</reference>
<dbReference type="Proteomes" id="UP001209803">
    <property type="component" value="Chromosome"/>
</dbReference>
<dbReference type="PIRSF" id="PIRSF016789">
    <property type="entry name" value="DUF454"/>
    <property type="match status" value="1"/>
</dbReference>
<dbReference type="InterPro" id="IPR007401">
    <property type="entry name" value="DUF454"/>
</dbReference>
<feature type="transmembrane region" description="Helical" evidence="1">
    <location>
        <begin position="82"/>
        <end position="102"/>
    </location>
</feature>
<feature type="transmembrane region" description="Helical" evidence="1">
    <location>
        <begin position="108"/>
        <end position="125"/>
    </location>
</feature>
<proteinExistence type="predicted"/>
<evidence type="ECO:0000256" key="1">
    <source>
        <dbReference type="SAM" id="Phobius"/>
    </source>
</evidence>
<dbReference type="RefSeq" id="WP_265684457.1">
    <property type="nucleotide sequence ID" value="NZ_CP120863.1"/>
</dbReference>
<dbReference type="PANTHER" id="PTHR35813:SF1">
    <property type="entry name" value="INNER MEMBRANE PROTEIN YBAN"/>
    <property type="match status" value="1"/>
</dbReference>
<keyword evidence="1" id="KW-1133">Transmembrane helix</keyword>
<sequence length="131" mass="13730">MKSILKNLAPAAKRAVWIGIGVVSLLIGAIGTFLPVLPTTPFVILAAFAFGKSSPYLQDILETNAVFGPIILDWRRNGAIALRYKVVSIGMMASLLTLSVILNASPTVLVIQAVAIAAASLFILSRPGTAV</sequence>
<evidence type="ECO:0000313" key="2">
    <source>
        <dbReference type="EMBL" id="WFE91902.1"/>
    </source>
</evidence>
<feature type="transmembrane region" description="Helical" evidence="1">
    <location>
        <begin position="15"/>
        <end position="36"/>
    </location>
</feature>
<keyword evidence="3" id="KW-1185">Reference proteome</keyword>